<protein>
    <recommendedName>
        <fullName evidence="4">ADP/GDP-polyphosphate phosphotransferase</fullName>
        <ecNumber evidence="4">2.7.4.-</ecNumber>
    </recommendedName>
    <alternativeName>
        <fullName evidence="4">Polyphosphate kinase PPK2</fullName>
    </alternativeName>
</protein>
<evidence type="ECO:0000256" key="4">
    <source>
        <dbReference type="RuleBase" id="RU369062"/>
    </source>
</evidence>
<evidence type="ECO:0000313" key="7">
    <source>
        <dbReference type="EMBL" id="SEJ27543.1"/>
    </source>
</evidence>
<comment type="function">
    <text evidence="4">Uses inorganic polyphosphate (polyP) as a donor to convert GDP to GTP or ADP to ATP.</text>
</comment>
<evidence type="ECO:0000256" key="2">
    <source>
        <dbReference type="ARBA" id="ARBA00022679"/>
    </source>
</evidence>
<accession>A0A1H6XEJ8</accession>
<dbReference type="SUPFAM" id="SSF52540">
    <property type="entry name" value="P-loop containing nucleoside triphosphate hydrolases"/>
    <property type="match status" value="1"/>
</dbReference>
<dbReference type="InterPro" id="IPR027417">
    <property type="entry name" value="P-loop_NTPase"/>
</dbReference>
<proteinExistence type="inferred from homology"/>
<dbReference type="InterPro" id="IPR022488">
    <property type="entry name" value="PPK2-related"/>
</dbReference>
<dbReference type="STRING" id="856736.SAMN04488058_105184"/>
<feature type="compositionally biased region" description="Basic residues" evidence="5">
    <location>
        <begin position="1"/>
        <end position="10"/>
    </location>
</feature>
<name>A0A1H6XEJ8_9DEIO</name>
<evidence type="ECO:0000259" key="6">
    <source>
        <dbReference type="Pfam" id="PF03976"/>
    </source>
</evidence>
<dbReference type="PANTHER" id="PTHR34383:SF1">
    <property type="entry name" value="ADP-POLYPHOSPHATE PHOSPHOTRANSFERASE"/>
    <property type="match status" value="1"/>
</dbReference>
<feature type="domain" description="Polyphosphate kinase-2-related" evidence="6">
    <location>
        <begin position="176"/>
        <end position="400"/>
    </location>
</feature>
<organism evidence="7 8">
    <name type="scientific">Deinococcus reticulitermitis</name>
    <dbReference type="NCBI Taxonomy" id="856736"/>
    <lineage>
        <taxon>Bacteria</taxon>
        <taxon>Thermotogati</taxon>
        <taxon>Deinococcota</taxon>
        <taxon>Deinococci</taxon>
        <taxon>Deinococcales</taxon>
        <taxon>Deinococcaceae</taxon>
        <taxon>Deinococcus</taxon>
    </lineage>
</organism>
<feature type="region of interest" description="Disordered" evidence="5">
    <location>
        <begin position="1"/>
        <end position="60"/>
    </location>
</feature>
<dbReference type="InterPro" id="IPR022486">
    <property type="entry name" value="PPK2_PA0141"/>
</dbReference>
<keyword evidence="2 4" id="KW-0808">Transferase</keyword>
<feature type="compositionally biased region" description="Polar residues" evidence="5">
    <location>
        <begin position="17"/>
        <end position="43"/>
    </location>
</feature>
<reference evidence="8" key="1">
    <citation type="submission" date="2016-10" db="EMBL/GenBank/DDBJ databases">
        <authorList>
            <person name="Varghese N."/>
            <person name="Submissions S."/>
        </authorList>
    </citation>
    <scope>NUCLEOTIDE SEQUENCE [LARGE SCALE GENOMIC DNA]</scope>
    <source>
        <strain evidence="8">CGMCC 1.10218</strain>
    </source>
</reference>
<dbReference type="EC" id="2.7.4.-" evidence="4"/>
<dbReference type="PANTHER" id="PTHR34383">
    <property type="entry name" value="POLYPHOSPHATE:AMP PHOSPHOTRANSFERASE-RELATED"/>
    <property type="match status" value="1"/>
</dbReference>
<dbReference type="NCBIfam" id="TIGR03707">
    <property type="entry name" value="PPK2_P_aer"/>
    <property type="match status" value="1"/>
</dbReference>
<evidence type="ECO:0000256" key="3">
    <source>
        <dbReference type="ARBA" id="ARBA00022777"/>
    </source>
</evidence>
<keyword evidence="8" id="KW-1185">Reference proteome</keyword>
<gene>
    <name evidence="7" type="ORF">SAMN04488058_105184</name>
</gene>
<evidence type="ECO:0000256" key="5">
    <source>
        <dbReference type="SAM" id="MobiDB-lite"/>
    </source>
</evidence>
<dbReference type="RefSeq" id="WP_218142864.1">
    <property type="nucleotide sequence ID" value="NZ_FNZA01000005.1"/>
</dbReference>
<dbReference type="AlphaFoldDB" id="A0A1H6XEJ8"/>
<sequence length="435" mass="49891">MTRNPNRARRPAAAQRGPTQHEPSQSGPDRSGPDQSGSVQHQPVQLPPGPTGGAEVAPPVNGQRRARRLIKMSEFDSVVGATPEETQELSVHERLESRQAAKLSALAQILHGEPQVELDELADTLLSAFSPDEQKALARALRRQREGQRDRMPAQHLDEELAGAHAFGGYPYRYRMSRETYEHQKYRLQVELLKLQAWVKETGQRVILIFEGRDAAGKGGTIKRFMEHLNPRGARVVALTKPTEEELGQWYFQRYVQHLPTRGEIVLFDRSWYNRAGVERVMGFCNDDDYIEFMRQCPEFERNLVRSGIHVIKFWFSVSREEQRARFKQRRGHPLKQWKLSPMDLASLDKWEEYTRAKEAMFFHTDTADCPWTVVKSDCKKRARLNAMRYVLHRLPYTSKDPNNIGRVDPLLVGRANVVYERGERPGLSAGRSSS</sequence>
<dbReference type="GO" id="GO:0008976">
    <property type="term" value="F:polyphosphate kinase activity"/>
    <property type="evidence" value="ECO:0007669"/>
    <property type="project" value="UniProtKB-UniRule"/>
</dbReference>
<dbReference type="Gene3D" id="3.40.50.300">
    <property type="entry name" value="P-loop containing nucleotide triphosphate hydrolases"/>
    <property type="match status" value="1"/>
</dbReference>
<dbReference type="Pfam" id="PF03976">
    <property type="entry name" value="PPK2"/>
    <property type="match status" value="1"/>
</dbReference>
<evidence type="ECO:0000256" key="1">
    <source>
        <dbReference type="ARBA" id="ARBA00009924"/>
    </source>
</evidence>
<evidence type="ECO:0000313" key="8">
    <source>
        <dbReference type="Proteomes" id="UP000199223"/>
    </source>
</evidence>
<dbReference type="EMBL" id="FNZA01000005">
    <property type="protein sequence ID" value="SEJ27543.1"/>
    <property type="molecule type" value="Genomic_DNA"/>
</dbReference>
<dbReference type="Proteomes" id="UP000199223">
    <property type="component" value="Unassembled WGS sequence"/>
</dbReference>
<keyword evidence="3 4" id="KW-0418">Kinase</keyword>
<dbReference type="GO" id="GO:0006793">
    <property type="term" value="P:phosphorus metabolic process"/>
    <property type="evidence" value="ECO:0007669"/>
    <property type="project" value="InterPro"/>
</dbReference>
<comment type="similarity">
    <text evidence="1 4">Belongs to the polyphosphate kinase 2 (PPK2) family. Class I subfamily.</text>
</comment>
<comment type="subunit">
    <text evidence="4">Homotetramer.</text>
</comment>